<evidence type="ECO:0000256" key="1">
    <source>
        <dbReference type="ARBA" id="ARBA00004141"/>
    </source>
</evidence>
<comment type="caution">
    <text evidence="9">The sequence shown here is derived from an EMBL/GenBank/DDBJ whole genome shotgun (WGS) entry which is preliminary data.</text>
</comment>
<dbReference type="GeneID" id="81585217"/>
<dbReference type="RefSeq" id="XP_056754723.1">
    <property type="nucleotide sequence ID" value="XM_056894975.1"/>
</dbReference>
<protein>
    <recommendedName>
        <fullName evidence="8">Rhodopsin domain-containing protein</fullName>
    </recommendedName>
</protein>
<dbReference type="InterPro" id="IPR052337">
    <property type="entry name" value="SAT4-like"/>
</dbReference>
<keyword evidence="2 7" id="KW-0812">Transmembrane</keyword>
<keyword evidence="4 7" id="KW-0472">Membrane</keyword>
<dbReference type="InterPro" id="IPR049326">
    <property type="entry name" value="Rhodopsin_dom_fungi"/>
</dbReference>
<organism evidence="9 10">
    <name type="scientific">Penicillium hordei</name>
    <dbReference type="NCBI Taxonomy" id="40994"/>
    <lineage>
        <taxon>Eukaryota</taxon>
        <taxon>Fungi</taxon>
        <taxon>Dikarya</taxon>
        <taxon>Ascomycota</taxon>
        <taxon>Pezizomycotina</taxon>
        <taxon>Eurotiomycetes</taxon>
        <taxon>Eurotiomycetidae</taxon>
        <taxon>Eurotiales</taxon>
        <taxon>Aspergillaceae</taxon>
        <taxon>Penicillium</taxon>
    </lineage>
</organism>
<evidence type="ECO:0000256" key="2">
    <source>
        <dbReference type="ARBA" id="ARBA00022692"/>
    </source>
</evidence>
<comment type="subcellular location">
    <subcellularLocation>
        <location evidence="1">Membrane</location>
        <topology evidence="1">Multi-pass membrane protein</topology>
    </subcellularLocation>
</comment>
<reference evidence="9" key="2">
    <citation type="submission" date="2023-01" db="EMBL/GenBank/DDBJ databases">
        <authorList>
            <person name="Petersen C."/>
        </authorList>
    </citation>
    <scope>NUCLEOTIDE SEQUENCE</scope>
    <source>
        <strain evidence="9">IBT 12815</strain>
    </source>
</reference>
<evidence type="ECO:0000313" key="10">
    <source>
        <dbReference type="Proteomes" id="UP001213799"/>
    </source>
</evidence>
<feature type="domain" description="Rhodopsin" evidence="8">
    <location>
        <begin position="17"/>
        <end position="185"/>
    </location>
</feature>
<dbReference type="AlphaFoldDB" id="A0AAD6EB25"/>
<keyword evidence="10" id="KW-1185">Reference proteome</keyword>
<feature type="transmembrane region" description="Helical" evidence="7">
    <location>
        <begin position="100"/>
        <end position="120"/>
    </location>
</feature>
<keyword evidence="3 7" id="KW-1133">Transmembrane helix</keyword>
<sequence>MDSEPISSSCSPEQTVVYLKTVFHPTMRYAVNIVSLIVIPWATCSILAGYFTCIPTEKLWHPMIEGGCVNLSRFYYGLQMPNITTDTIIPLLPMHIAQKLGLSGILILRFLWVLPAVPMINIPLTSCRTLIFDTIRLVVLIELSTKGDHITCTHNKEVSTSVWTCIEPAVGIIASCLSNMRPLFKVMHTKVWSRLSSRYATNTDSNKNSQTKERSGWPRQTTSLTDEGGISPSPCRDLNQSPTQNQSNV</sequence>
<dbReference type="PANTHER" id="PTHR33048:SF47">
    <property type="entry name" value="INTEGRAL MEMBRANE PROTEIN-RELATED"/>
    <property type="match status" value="1"/>
</dbReference>
<dbReference type="GO" id="GO:0016020">
    <property type="term" value="C:membrane"/>
    <property type="evidence" value="ECO:0007669"/>
    <property type="project" value="UniProtKB-SubCell"/>
</dbReference>
<evidence type="ECO:0000256" key="4">
    <source>
        <dbReference type="ARBA" id="ARBA00023136"/>
    </source>
</evidence>
<dbReference type="Pfam" id="PF20684">
    <property type="entry name" value="Fung_rhodopsin"/>
    <property type="match status" value="1"/>
</dbReference>
<evidence type="ECO:0000256" key="3">
    <source>
        <dbReference type="ARBA" id="ARBA00022989"/>
    </source>
</evidence>
<evidence type="ECO:0000259" key="8">
    <source>
        <dbReference type="Pfam" id="PF20684"/>
    </source>
</evidence>
<gene>
    <name evidence="9" type="ORF">N7537_003917</name>
</gene>
<feature type="transmembrane region" description="Helical" evidence="7">
    <location>
        <begin position="29"/>
        <end position="53"/>
    </location>
</feature>
<evidence type="ECO:0000256" key="7">
    <source>
        <dbReference type="SAM" id="Phobius"/>
    </source>
</evidence>
<feature type="compositionally biased region" description="Polar residues" evidence="6">
    <location>
        <begin position="238"/>
        <end position="249"/>
    </location>
</feature>
<dbReference type="PANTHER" id="PTHR33048">
    <property type="entry name" value="PTH11-LIKE INTEGRAL MEMBRANE PROTEIN (AFU_ORTHOLOGUE AFUA_5G11245)"/>
    <property type="match status" value="1"/>
</dbReference>
<dbReference type="Proteomes" id="UP001213799">
    <property type="component" value="Unassembled WGS sequence"/>
</dbReference>
<accession>A0AAD6EB25</accession>
<feature type="region of interest" description="Disordered" evidence="6">
    <location>
        <begin position="201"/>
        <end position="249"/>
    </location>
</feature>
<evidence type="ECO:0000256" key="5">
    <source>
        <dbReference type="ARBA" id="ARBA00038359"/>
    </source>
</evidence>
<name>A0AAD6EB25_9EURO</name>
<dbReference type="EMBL" id="JAQJAE010000002">
    <property type="protein sequence ID" value="KAJ5607298.1"/>
    <property type="molecule type" value="Genomic_DNA"/>
</dbReference>
<evidence type="ECO:0000256" key="6">
    <source>
        <dbReference type="SAM" id="MobiDB-lite"/>
    </source>
</evidence>
<reference evidence="9" key="1">
    <citation type="journal article" date="2023" name="IMA Fungus">
        <title>Comparative genomic study of the Penicillium genus elucidates a diverse pangenome and 15 lateral gene transfer events.</title>
        <authorList>
            <person name="Petersen C."/>
            <person name="Sorensen T."/>
            <person name="Nielsen M.R."/>
            <person name="Sondergaard T.E."/>
            <person name="Sorensen J.L."/>
            <person name="Fitzpatrick D.A."/>
            <person name="Frisvad J.C."/>
            <person name="Nielsen K.L."/>
        </authorList>
    </citation>
    <scope>NUCLEOTIDE SEQUENCE</scope>
    <source>
        <strain evidence="9">IBT 12815</strain>
    </source>
</reference>
<comment type="similarity">
    <text evidence="5">Belongs to the SAT4 family.</text>
</comment>
<evidence type="ECO:0000313" key="9">
    <source>
        <dbReference type="EMBL" id="KAJ5607298.1"/>
    </source>
</evidence>
<proteinExistence type="inferred from homology"/>